<sequence length="378" mass="42932">MVAIPQELIDAIICELSIVALKSCSLVASNFRVPSQRNLFHFARRLPKRDNYDAIHALMETSPHIASYIGHLEIHFPQHKHGVRLETLRQILAHLELRNVRQCDLVSSYLSQDFILRIVSPALVDFISRQPLRKLGFIDTSDIPAALFLQCLDAAPTFYLLSSYIDPNVKEGVTPWPQRRILDRLELDTDSNSSAYKLLLQPELAQHIANLRTLVVAVDSEWSRKFIAAVSPTIQHITFRHLADEERMEGYHFPVLQSVQFDLPGWRPDCMHGLIASIMASPVLAQITITLGIARTLASHGAGGVSQLDLALERHPRQPQVTWRLSDSDVYITHMKMKDQEQRFQEATALLQINMPSAHASGRLLVEKFEDEDVWYLD</sequence>
<reference evidence="1" key="1">
    <citation type="submission" date="2023-03" db="EMBL/GenBank/DDBJ databases">
        <title>Massive genome expansion in bonnet fungi (Mycena s.s.) driven by repeated elements and novel gene families across ecological guilds.</title>
        <authorList>
            <consortium name="Lawrence Berkeley National Laboratory"/>
            <person name="Harder C.B."/>
            <person name="Miyauchi S."/>
            <person name="Viragh M."/>
            <person name="Kuo A."/>
            <person name="Thoen E."/>
            <person name="Andreopoulos B."/>
            <person name="Lu D."/>
            <person name="Skrede I."/>
            <person name="Drula E."/>
            <person name="Henrissat B."/>
            <person name="Morin E."/>
            <person name="Kohler A."/>
            <person name="Barry K."/>
            <person name="LaButti K."/>
            <person name="Morin E."/>
            <person name="Salamov A."/>
            <person name="Lipzen A."/>
            <person name="Mereny Z."/>
            <person name="Hegedus B."/>
            <person name="Baldrian P."/>
            <person name="Stursova M."/>
            <person name="Weitz H."/>
            <person name="Taylor A."/>
            <person name="Grigoriev I.V."/>
            <person name="Nagy L.G."/>
            <person name="Martin F."/>
            <person name="Kauserud H."/>
        </authorList>
    </citation>
    <scope>NUCLEOTIDE SEQUENCE</scope>
    <source>
        <strain evidence="1">9284</strain>
    </source>
</reference>
<organism evidence="1 2">
    <name type="scientific">Roridomyces roridus</name>
    <dbReference type="NCBI Taxonomy" id="1738132"/>
    <lineage>
        <taxon>Eukaryota</taxon>
        <taxon>Fungi</taxon>
        <taxon>Dikarya</taxon>
        <taxon>Basidiomycota</taxon>
        <taxon>Agaricomycotina</taxon>
        <taxon>Agaricomycetes</taxon>
        <taxon>Agaricomycetidae</taxon>
        <taxon>Agaricales</taxon>
        <taxon>Marasmiineae</taxon>
        <taxon>Mycenaceae</taxon>
        <taxon>Roridomyces</taxon>
    </lineage>
</organism>
<evidence type="ECO:0000313" key="2">
    <source>
        <dbReference type="Proteomes" id="UP001221142"/>
    </source>
</evidence>
<evidence type="ECO:0000313" key="1">
    <source>
        <dbReference type="EMBL" id="KAJ7610908.1"/>
    </source>
</evidence>
<proteinExistence type="predicted"/>
<protein>
    <recommendedName>
        <fullName evidence="3">F-box domain-containing protein</fullName>
    </recommendedName>
</protein>
<dbReference type="AlphaFoldDB" id="A0AAD7FCJ7"/>
<name>A0AAD7FCJ7_9AGAR</name>
<gene>
    <name evidence="1" type="ORF">FB45DRAFT_1037795</name>
</gene>
<dbReference type="Proteomes" id="UP001221142">
    <property type="component" value="Unassembled WGS sequence"/>
</dbReference>
<keyword evidence="2" id="KW-1185">Reference proteome</keyword>
<dbReference type="EMBL" id="JARKIF010000034">
    <property type="protein sequence ID" value="KAJ7610908.1"/>
    <property type="molecule type" value="Genomic_DNA"/>
</dbReference>
<comment type="caution">
    <text evidence="1">The sequence shown here is derived from an EMBL/GenBank/DDBJ whole genome shotgun (WGS) entry which is preliminary data.</text>
</comment>
<evidence type="ECO:0008006" key="3">
    <source>
        <dbReference type="Google" id="ProtNLM"/>
    </source>
</evidence>
<accession>A0AAD7FCJ7</accession>